<gene>
    <name evidence="7" type="ORF">VFH_V120560</name>
</gene>
<sequence length="149" mass="17303">MTDSLREDQIAEIYEAFCLIDKNNDGFITADELTVAIRTLDGNPRKEEIQNMISEVDIDGKGCIDFEEFLNIMSRKIKENMSDELKEAFKVFDRDQDGYISARELRCVMMNLGEKLTYEEAKKMIREADLDGDGKLNYEEFAKMMMILK</sequence>
<evidence type="ECO:0000313" key="8">
    <source>
        <dbReference type="Proteomes" id="UP001157006"/>
    </source>
</evidence>
<dbReference type="CDD" id="cd00051">
    <property type="entry name" value="EFh"/>
    <property type="match status" value="1"/>
</dbReference>
<dbReference type="Pfam" id="PF13499">
    <property type="entry name" value="EF-hand_7"/>
    <property type="match status" value="2"/>
</dbReference>
<evidence type="ECO:0000313" key="7">
    <source>
        <dbReference type="EMBL" id="CAI8614243.1"/>
    </source>
</evidence>
<dbReference type="FunFam" id="1.10.238.10:FF:000251">
    <property type="entry name" value="Calmodulin-related protein 97A"/>
    <property type="match status" value="1"/>
</dbReference>
<dbReference type="SMART" id="SM00054">
    <property type="entry name" value="EFh"/>
    <property type="match status" value="4"/>
</dbReference>
<dbReference type="InterPro" id="IPR002048">
    <property type="entry name" value="EF_hand_dom"/>
</dbReference>
<feature type="domain" description="EF-hand" evidence="6">
    <location>
        <begin position="80"/>
        <end position="115"/>
    </location>
</feature>
<evidence type="ECO:0000256" key="3">
    <source>
        <dbReference type="ARBA" id="ARBA00022723"/>
    </source>
</evidence>
<name>A0AAV1AWI9_VICFA</name>
<comment type="function">
    <text evidence="1">Potential calcium sensor.</text>
</comment>
<dbReference type="GO" id="GO:0016460">
    <property type="term" value="C:myosin II complex"/>
    <property type="evidence" value="ECO:0007669"/>
    <property type="project" value="TreeGrafter"/>
</dbReference>
<comment type="similarity">
    <text evidence="2">Belongs to the calmodulin family.</text>
</comment>
<proteinExistence type="inferred from homology"/>
<dbReference type="Proteomes" id="UP001157006">
    <property type="component" value="Chromosome 5"/>
</dbReference>
<accession>A0AAV1AWI9</accession>
<evidence type="ECO:0000256" key="2">
    <source>
        <dbReference type="ARBA" id="ARBA00009763"/>
    </source>
</evidence>
<dbReference type="PANTHER" id="PTHR23048">
    <property type="entry name" value="MYOSIN LIGHT CHAIN 1, 3"/>
    <property type="match status" value="1"/>
</dbReference>
<feature type="domain" description="EF-hand" evidence="6">
    <location>
        <begin position="116"/>
        <end position="149"/>
    </location>
</feature>
<evidence type="ECO:0000256" key="4">
    <source>
        <dbReference type="ARBA" id="ARBA00022737"/>
    </source>
</evidence>
<feature type="domain" description="EF-hand" evidence="6">
    <location>
        <begin position="44"/>
        <end position="79"/>
    </location>
</feature>
<dbReference type="InterPro" id="IPR018247">
    <property type="entry name" value="EF_Hand_1_Ca_BS"/>
</dbReference>
<organism evidence="7 8">
    <name type="scientific">Vicia faba</name>
    <name type="common">Broad bean</name>
    <name type="synonym">Faba vulgaris</name>
    <dbReference type="NCBI Taxonomy" id="3906"/>
    <lineage>
        <taxon>Eukaryota</taxon>
        <taxon>Viridiplantae</taxon>
        <taxon>Streptophyta</taxon>
        <taxon>Embryophyta</taxon>
        <taxon>Tracheophyta</taxon>
        <taxon>Spermatophyta</taxon>
        <taxon>Magnoliopsida</taxon>
        <taxon>eudicotyledons</taxon>
        <taxon>Gunneridae</taxon>
        <taxon>Pentapetalae</taxon>
        <taxon>rosids</taxon>
        <taxon>fabids</taxon>
        <taxon>Fabales</taxon>
        <taxon>Fabaceae</taxon>
        <taxon>Papilionoideae</taxon>
        <taxon>50 kb inversion clade</taxon>
        <taxon>NPAAA clade</taxon>
        <taxon>Hologalegina</taxon>
        <taxon>IRL clade</taxon>
        <taxon>Fabeae</taxon>
        <taxon>Vicia</taxon>
    </lineage>
</organism>
<dbReference type="AlphaFoldDB" id="A0AAV1AWI9"/>
<keyword evidence="3" id="KW-0479">Metal-binding</keyword>
<evidence type="ECO:0000256" key="1">
    <source>
        <dbReference type="ARBA" id="ARBA00003291"/>
    </source>
</evidence>
<dbReference type="PANTHER" id="PTHR23048:SF0">
    <property type="entry name" value="CALMODULIN LIKE 3"/>
    <property type="match status" value="1"/>
</dbReference>
<keyword evidence="4" id="KW-0677">Repeat</keyword>
<dbReference type="InterPro" id="IPR011992">
    <property type="entry name" value="EF-hand-dom_pair"/>
</dbReference>
<dbReference type="Gene3D" id="1.10.238.10">
    <property type="entry name" value="EF-hand"/>
    <property type="match status" value="2"/>
</dbReference>
<dbReference type="EMBL" id="OX451740">
    <property type="protein sequence ID" value="CAI8614243.1"/>
    <property type="molecule type" value="Genomic_DNA"/>
</dbReference>
<dbReference type="FunFam" id="1.10.238.10:FF:000034">
    <property type="entry name" value="Calmodulin"/>
    <property type="match status" value="1"/>
</dbReference>
<reference evidence="7 8" key="1">
    <citation type="submission" date="2023-01" db="EMBL/GenBank/DDBJ databases">
        <authorList>
            <person name="Kreplak J."/>
        </authorList>
    </citation>
    <scope>NUCLEOTIDE SEQUENCE [LARGE SCALE GENOMIC DNA]</scope>
</reference>
<dbReference type="InterPro" id="IPR050230">
    <property type="entry name" value="CALM/Myosin/TropC-like"/>
</dbReference>
<dbReference type="PROSITE" id="PS50222">
    <property type="entry name" value="EF_HAND_2"/>
    <property type="match status" value="4"/>
</dbReference>
<evidence type="ECO:0000259" key="6">
    <source>
        <dbReference type="PROSITE" id="PS50222"/>
    </source>
</evidence>
<evidence type="ECO:0000256" key="5">
    <source>
        <dbReference type="ARBA" id="ARBA00022837"/>
    </source>
</evidence>
<dbReference type="GO" id="GO:0005509">
    <property type="term" value="F:calcium ion binding"/>
    <property type="evidence" value="ECO:0007669"/>
    <property type="project" value="InterPro"/>
</dbReference>
<dbReference type="GO" id="GO:0005737">
    <property type="term" value="C:cytoplasm"/>
    <property type="evidence" value="ECO:0007669"/>
    <property type="project" value="UniProtKB-ARBA"/>
</dbReference>
<dbReference type="SUPFAM" id="SSF47473">
    <property type="entry name" value="EF-hand"/>
    <property type="match status" value="1"/>
</dbReference>
<feature type="domain" description="EF-hand" evidence="6">
    <location>
        <begin position="8"/>
        <end position="43"/>
    </location>
</feature>
<keyword evidence="5" id="KW-0106">Calcium</keyword>
<protein>
    <recommendedName>
        <fullName evidence="6">EF-hand domain-containing protein</fullName>
    </recommendedName>
</protein>
<keyword evidence="8" id="KW-1185">Reference proteome</keyword>
<dbReference type="PROSITE" id="PS00018">
    <property type="entry name" value="EF_HAND_1"/>
    <property type="match status" value="3"/>
</dbReference>